<keyword evidence="3" id="KW-1185">Reference proteome</keyword>
<dbReference type="AlphaFoldDB" id="A0A540WH92"/>
<accession>A0A540WH92</accession>
<feature type="non-terminal residue" evidence="2">
    <location>
        <position position="1"/>
    </location>
</feature>
<dbReference type="GO" id="GO:0016740">
    <property type="term" value="F:transferase activity"/>
    <property type="evidence" value="ECO:0007669"/>
    <property type="project" value="UniProtKB-KW"/>
</dbReference>
<evidence type="ECO:0000313" key="3">
    <source>
        <dbReference type="Proteomes" id="UP000315369"/>
    </source>
</evidence>
<keyword evidence="1" id="KW-0812">Transmembrane</keyword>
<gene>
    <name evidence="2" type="ORF">FJV41_50215</name>
</gene>
<proteinExistence type="predicted"/>
<reference evidence="2 3" key="1">
    <citation type="submission" date="2019-06" db="EMBL/GenBank/DDBJ databases">
        <authorList>
            <person name="Livingstone P."/>
            <person name="Whitworth D."/>
        </authorList>
    </citation>
    <scope>NUCLEOTIDE SEQUENCE [LARGE SCALE GENOMIC DNA]</scope>
    <source>
        <strain evidence="2 3">AM401</strain>
    </source>
</reference>
<evidence type="ECO:0000256" key="1">
    <source>
        <dbReference type="SAM" id="Phobius"/>
    </source>
</evidence>
<protein>
    <submittedName>
        <fullName evidence="2">4-hydroxybenzoate octaprenyltransferase</fullName>
    </submittedName>
</protein>
<keyword evidence="1" id="KW-1133">Transmembrane helix</keyword>
<keyword evidence="2" id="KW-0808">Transferase</keyword>
<organism evidence="2 3">
    <name type="scientific">Myxococcus llanfairpwllgwyngyllgogerychwyrndrobwllllantysiliogogogochensis</name>
    <dbReference type="NCBI Taxonomy" id="2590453"/>
    <lineage>
        <taxon>Bacteria</taxon>
        <taxon>Pseudomonadati</taxon>
        <taxon>Myxococcota</taxon>
        <taxon>Myxococcia</taxon>
        <taxon>Myxococcales</taxon>
        <taxon>Cystobacterineae</taxon>
        <taxon>Myxococcaceae</taxon>
        <taxon>Myxococcus</taxon>
    </lineage>
</organism>
<dbReference type="EMBL" id="VIFM01000718">
    <property type="protein sequence ID" value="TQF08385.1"/>
    <property type="molecule type" value="Genomic_DNA"/>
</dbReference>
<feature type="transmembrane region" description="Helical" evidence="1">
    <location>
        <begin position="35"/>
        <end position="55"/>
    </location>
</feature>
<dbReference type="Proteomes" id="UP000315369">
    <property type="component" value="Unassembled WGS sequence"/>
</dbReference>
<evidence type="ECO:0000313" key="2">
    <source>
        <dbReference type="EMBL" id="TQF08385.1"/>
    </source>
</evidence>
<dbReference type="Gene3D" id="1.20.120.1780">
    <property type="entry name" value="UbiA prenyltransferase"/>
    <property type="match status" value="1"/>
</dbReference>
<keyword evidence="1" id="KW-0472">Membrane</keyword>
<name>A0A540WH92_9BACT</name>
<sequence length="56" mass="6443">LGRPLHVALAAMLAQVAWHWRLIRHRTREGCFRAFTRNHWLGFTLFAGIAAGFALR</sequence>
<comment type="caution">
    <text evidence="2">The sequence shown here is derived from an EMBL/GenBank/DDBJ whole genome shotgun (WGS) entry which is preliminary data.</text>
</comment>
<feature type="transmembrane region" description="Helical" evidence="1">
    <location>
        <begin position="6"/>
        <end position="23"/>
    </location>
</feature>